<dbReference type="EMBL" id="GL882972">
    <property type="protein sequence ID" value="EGF75880.1"/>
    <property type="molecule type" value="Genomic_DNA"/>
</dbReference>
<protein>
    <submittedName>
        <fullName evidence="1">Uncharacterized protein</fullName>
    </submittedName>
</protein>
<organism evidence="1 2">
    <name type="scientific">Batrachochytrium dendrobatidis (strain JAM81 / FGSC 10211)</name>
    <name type="common">Frog chytrid fungus</name>
    <dbReference type="NCBI Taxonomy" id="684364"/>
    <lineage>
        <taxon>Eukaryota</taxon>
        <taxon>Fungi</taxon>
        <taxon>Fungi incertae sedis</taxon>
        <taxon>Chytridiomycota</taxon>
        <taxon>Chytridiomycota incertae sedis</taxon>
        <taxon>Chytridiomycetes</taxon>
        <taxon>Rhizophydiales</taxon>
        <taxon>Rhizophydiales incertae sedis</taxon>
        <taxon>Batrachochytrium</taxon>
    </lineage>
</organism>
<dbReference type="Proteomes" id="UP000007241">
    <property type="component" value="Unassembled WGS sequence"/>
</dbReference>
<feature type="non-terminal residue" evidence="1">
    <location>
        <position position="257"/>
    </location>
</feature>
<sequence length="257" mass="29009">MCVGSLFLKRHWTDACPTPSNLSSFLNLYNTLQISIFNVYFIQEGFCETKKLYSEFFTLAIILLYSNEEKISEKVKTLNEKLTVTAEDIRTRGINVKYPPAPLVGAKVDGKTDDTKAIRAAFELAEKYKTKVIIPGISVITEEIEIKAPMVIEGVGAGAGYGDDDLREYRQISGFLVKGKGKKRVLTRRKHRKSAFSSQDDPLSVALNIQAENVVLRDFTVFLEFDRKIKSRTNFGAKWDIGIFVGCRTNFYAENVH</sequence>
<evidence type="ECO:0000313" key="2">
    <source>
        <dbReference type="Proteomes" id="UP000007241"/>
    </source>
</evidence>
<dbReference type="SUPFAM" id="SSF51126">
    <property type="entry name" value="Pectin lyase-like"/>
    <property type="match status" value="1"/>
</dbReference>
<accession>F4PFW6</accession>
<dbReference type="InterPro" id="IPR011050">
    <property type="entry name" value="Pectin_lyase_fold/virulence"/>
</dbReference>
<dbReference type="HOGENOM" id="CLU_1083961_0_0_1"/>
<name>F4PFW6_BATDJ</name>
<dbReference type="Gene3D" id="2.160.20.10">
    <property type="entry name" value="Single-stranded right-handed beta-helix, Pectin lyase-like"/>
    <property type="match status" value="1"/>
</dbReference>
<dbReference type="AlphaFoldDB" id="F4PFW6"/>
<dbReference type="InParanoid" id="F4PFW6"/>
<reference evidence="1 2" key="1">
    <citation type="submission" date="2009-12" db="EMBL/GenBank/DDBJ databases">
        <title>The draft genome of Batrachochytrium dendrobatidis.</title>
        <authorList>
            <consortium name="US DOE Joint Genome Institute (JGI-PGF)"/>
            <person name="Kuo A."/>
            <person name="Salamov A."/>
            <person name="Schmutz J."/>
            <person name="Lucas S."/>
            <person name="Pitluck S."/>
            <person name="Rosenblum E."/>
            <person name="Stajich J."/>
            <person name="Eisen M."/>
            <person name="Grigoriev I.V."/>
        </authorList>
    </citation>
    <scope>NUCLEOTIDE SEQUENCE [LARGE SCALE GENOMIC DNA]</scope>
    <source>
        <strain evidence="2">JAM81 / FGSC 10211</strain>
    </source>
</reference>
<keyword evidence="2" id="KW-1185">Reference proteome</keyword>
<dbReference type="InterPro" id="IPR012334">
    <property type="entry name" value="Pectin_lyas_fold"/>
</dbReference>
<gene>
    <name evidence="1" type="ORF">BATDEDRAFT_29001</name>
</gene>
<proteinExistence type="predicted"/>
<evidence type="ECO:0000313" key="1">
    <source>
        <dbReference type="EMBL" id="EGF75880.1"/>
    </source>
</evidence>